<evidence type="ECO:0000256" key="3">
    <source>
        <dbReference type="ARBA" id="ARBA00022837"/>
    </source>
</evidence>
<dbReference type="AlphaFoldDB" id="A0A5A7SVT2"/>
<sequence length="639" mass="73263">MSGGGTVVGHVEQSPVEAWISRRELLKFKQKLTIFSWGTDEKAIVAVLGYRNAPQRRQIRIAYEQLFEEDLVKRFESELSGHLERAVYRWILDPEDRDAVLAHVALRKPNEDFAVLVEFSCIYSPEEFLAVRRAYQHRYKRSLEEDVAANTHDDFRKLLVGLVSAYRYNGGEIDARLAKSEAEILERAVKDKAFNHEDVIRILTTRSKAQLIATFNHYKDANGISISKQLGQDRAANEFTEALKTVIRCINDPVKYYEKVVRNAIKKVGKSDEDALTRVVVTRAEKDLRQIKEAYHKRNSVTLDDAVKKETSGDYKHFILALLAMATLIVPRDVPSANVDAEALRTAFKGWGSDEKAIISILAHRNAIQRRHIRIAYEQLFQEDLIKRLESEISGHFERAVYRWMLDPEDRDAVLANIAIRKPKEDFAVLVELSCIYSPEELLGVRRAYQHRYKRSLEEDVAASTNDDLRTLLVGLVSAYRYNGADVDLSLAKSEAERLERAIRDKTFYHEDVVRILTTRSRPQLVATFNHYKDAYGISISEQLSSDKAGKEFTEALRTIIECIDDPYQYYEKVVRNAIKRVGKSDEDALTRVVVSRAEKDLRQIKEAYHKRNSVTLDDAVSKETSGDYKRFILALLGN</sequence>
<dbReference type="GO" id="GO:0009651">
    <property type="term" value="P:response to salt stress"/>
    <property type="evidence" value="ECO:0007669"/>
    <property type="project" value="TreeGrafter"/>
</dbReference>
<dbReference type="GO" id="GO:0005737">
    <property type="term" value="C:cytoplasm"/>
    <property type="evidence" value="ECO:0007669"/>
    <property type="project" value="TreeGrafter"/>
</dbReference>
<dbReference type="Proteomes" id="UP000321393">
    <property type="component" value="Unassembled WGS sequence"/>
</dbReference>
<dbReference type="GO" id="GO:0009414">
    <property type="term" value="P:response to water deprivation"/>
    <property type="evidence" value="ECO:0007669"/>
    <property type="project" value="TreeGrafter"/>
</dbReference>
<evidence type="ECO:0000256" key="1">
    <source>
        <dbReference type="ARBA" id="ARBA00022723"/>
    </source>
</evidence>
<dbReference type="Pfam" id="PF00191">
    <property type="entry name" value="Annexin"/>
    <property type="match status" value="8"/>
</dbReference>
<evidence type="ECO:0000313" key="9">
    <source>
        <dbReference type="Proteomes" id="UP000321393"/>
    </source>
</evidence>
<dbReference type="EMBL" id="SSTD01011999">
    <property type="protein sequence ID" value="TYK09302.1"/>
    <property type="molecule type" value="Genomic_DNA"/>
</dbReference>
<comment type="caution">
    <text evidence="7">The sequence shown here is derived from an EMBL/GenBank/DDBJ whole genome shotgun (WGS) entry which is preliminary data.</text>
</comment>
<dbReference type="PROSITE" id="PS51897">
    <property type="entry name" value="ANNEXIN_2"/>
    <property type="match status" value="8"/>
</dbReference>
<evidence type="ECO:0000256" key="5">
    <source>
        <dbReference type="ARBA" id="ARBA00023302"/>
    </source>
</evidence>
<dbReference type="SUPFAM" id="SSF47874">
    <property type="entry name" value="Annexin"/>
    <property type="match status" value="2"/>
</dbReference>
<protein>
    <submittedName>
        <fullName evidence="7">Annexin</fullName>
    </submittedName>
</protein>
<evidence type="ECO:0000313" key="8">
    <source>
        <dbReference type="EMBL" id="TYK09302.1"/>
    </source>
</evidence>
<feature type="binding site" evidence="6">
    <location>
        <position position="579"/>
    </location>
    <ligand>
        <name>Ca(2+)</name>
        <dbReference type="ChEBI" id="CHEBI:29108"/>
        <label>1</label>
    </ligand>
</feature>
<feature type="binding site" evidence="6">
    <location>
        <position position="625"/>
    </location>
    <ligand>
        <name>Ca(2+)</name>
        <dbReference type="ChEBI" id="CHEBI:29108"/>
        <label>1</label>
    </ligand>
</feature>
<evidence type="ECO:0000313" key="7">
    <source>
        <dbReference type="EMBL" id="KAA0034748.1"/>
    </source>
</evidence>
<keyword evidence="4" id="KW-0041">Annexin</keyword>
<dbReference type="PANTHER" id="PTHR10502">
    <property type="entry name" value="ANNEXIN"/>
    <property type="match status" value="1"/>
</dbReference>
<dbReference type="OrthoDB" id="37886at2759"/>
<keyword evidence="3 6" id="KW-0106">Calcium</keyword>
<keyword evidence="2" id="KW-0677">Repeat</keyword>
<dbReference type="GO" id="GO:0005886">
    <property type="term" value="C:plasma membrane"/>
    <property type="evidence" value="ECO:0007669"/>
    <property type="project" value="TreeGrafter"/>
</dbReference>
<dbReference type="FunFam" id="1.10.220.10:FF:000008">
    <property type="entry name" value="Annexin"/>
    <property type="match status" value="1"/>
</dbReference>
<evidence type="ECO:0000256" key="4">
    <source>
        <dbReference type="ARBA" id="ARBA00023216"/>
    </source>
</evidence>
<dbReference type="PRINTS" id="PR00196">
    <property type="entry name" value="ANNEXIN"/>
</dbReference>
<feature type="binding site" evidence="6">
    <location>
        <position position="583"/>
    </location>
    <ligand>
        <name>Ca(2+)</name>
        <dbReference type="ChEBI" id="CHEBI:29108"/>
        <label>1</label>
    </ligand>
</feature>
<dbReference type="EMBL" id="SSTE01020484">
    <property type="protein sequence ID" value="KAA0034748.1"/>
    <property type="molecule type" value="Genomic_DNA"/>
</dbReference>
<organism evidence="7 9">
    <name type="scientific">Cucumis melo var. makuwa</name>
    <name type="common">Oriental melon</name>
    <dbReference type="NCBI Taxonomy" id="1194695"/>
    <lineage>
        <taxon>Eukaryota</taxon>
        <taxon>Viridiplantae</taxon>
        <taxon>Streptophyta</taxon>
        <taxon>Embryophyta</taxon>
        <taxon>Tracheophyta</taxon>
        <taxon>Spermatophyta</taxon>
        <taxon>Magnoliopsida</taxon>
        <taxon>eudicotyledons</taxon>
        <taxon>Gunneridae</taxon>
        <taxon>Pentapetalae</taxon>
        <taxon>rosids</taxon>
        <taxon>fabids</taxon>
        <taxon>Cucurbitales</taxon>
        <taxon>Cucurbitaceae</taxon>
        <taxon>Benincaseae</taxon>
        <taxon>Cucumis</taxon>
    </lineage>
</organism>
<feature type="binding site" evidence="6">
    <location>
        <position position="624"/>
    </location>
    <ligand>
        <name>Ca(2+)</name>
        <dbReference type="ChEBI" id="CHEBI:29108"/>
        <label>1</label>
    </ligand>
</feature>
<dbReference type="PANTHER" id="PTHR10502:SF204">
    <property type="entry name" value="ANNEXIN"/>
    <property type="match status" value="1"/>
</dbReference>
<dbReference type="InterPro" id="IPR009118">
    <property type="entry name" value="AnnexinD_plant"/>
</dbReference>
<dbReference type="GO" id="GO:0009408">
    <property type="term" value="P:response to heat"/>
    <property type="evidence" value="ECO:0007669"/>
    <property type="project" value="TreeGrafter"/>
</dbReference>
<dbReference type="GO" id="GO:0005544">
    <property type="term" value="F:calcium-dependent phospholipid binding"/>
    <property type="evidence" value="ECO:0007669"/>
    <property type="project" value="UniProtKB-KW"/>
</dbReference>
<dbReference type="Proteomes" id="UP000321947">
    <property type="component" value="Unassembled WGS sequence"/>
</dbReference>
<evidence type="ECO:0000313" key="10">
    <source>
        <dbReference type="Proteomes" id="UP000321947"/>
    </source>
</evidence>
<feature type="binding site" evidence="6">
    <location>
        <position position="581"/>
    </location>
    <ligand>
        <name>Ca(2+)</name>
        <dbReference type="ChEBI" id="CHEBI:29108"/>
        <label>1</label>
    </ligand>
</feature>
<dbReference type="InterPro" id="IPR001464">
    <property type="entry name" value="Annexin"/>
</dbReference>
<feature type="binding site" evidence="6">
    <location>
        <position position="350"/>
    </location>
    <ligand>
        <name>Ca(2+)</name>
        <dbReference type="ChEBI" id="CHEBI:29108"/>
        <label>1</label>
    </ligand>
</feature>
<reference evidence="9 10" key="1">
    <citation type="submission" date="2019-08" db="EMBL/GenBank/DDBJ databases">
        <title>Draft genome sequences of two oriental melons (Cucumis melo L. var makuwa).</title>
        <authorList>
            <person name="Kwon S.-Y."/>
        </authorList>
    </citation>
    <scope>NUCLEOTIDE SEQUENCE [LARGE SCALE GENOMIC DNA]</scope>
    <source>
        <strain evidence="10">cv. Chang Bougi</strain>
        <strain evidence="9">cv. SW 3</strain>
        <tissue evidence="7">Leaf</tissue>
    </source>
</reference>
<dbReference type="FunFam" id="1.10.220.10:FF:000009">
    <property type="entry name" value="Annexin"/>
    <property type="match status" value="2"/>
</dbReference>
<feature type="binding site" evidence="6">
    <location>
        <position position="348"/>
    </location>
    <ligand>
        <name>Ca(2+)</name>
        <dbReference type="ChEBI" id="CHEBI:29108"/>
        <label>1</label>
    </ligand>
</feature>
<evidence type="ECO:0000256" key="6">
    <source>
        <dbReference type="PIRSR" id="PIRSR609118-1"/>
    </source>
</evidence>
<proteinExistence type="predicted"/>
<feature type="binding site" evidence="6">
    <location>
        <position position="352"/>
    </location>
    <ligand>
        <name>Ca(2+)</name>
        <dbReference type="ChEBI" id="CHEBI:29108"/>
        <label>1</label>
    </ligand>
</feature>
<feature type="binding site" evidence="6">
    <location>
        <position position="392"/>
    </location>
    <ligand>
        <name>Ca(2+)</name>
        <dbReference type="ChEBI" id="CHEBI:29108"/>
        <label>1</label>
    </ligand>
</feature>
<dbReference type="FunFam" id="1.10.220.10:FF:000006">
    <property type="entry name" value="Annexin"/>
    <property type="match status" value="2"/>
</dbReference>
<dbReference type="STRING" id="1194695.A0A5A7SVT2"/>
<keyword evidence="1 6" id="KW-0479">Metal-binding</keyword>
<dbReference type="PRINTS" id="PR01814">
    <property type="entry name" value="ANNEXINPLANT"/>
</dbReference>
<dbReference type="GO" id="GO:0009409">
    <property type="term" value="P:response to cold"/>
    <property type="evidence" value="ECO:0007669"/>
    <property type="project" value="TreeGrafter"/>
</dbReference>
<keyword evidence="5" id="KW-0111">Calcium/phospholipid-binding</keyword>
<dbReference type="InterPro" id="IPR037104">
    <property type="entry name" value="Annexin_sf"/>
</dbReference>
<gene>
    <name evidence="8" type="ORF">E5676_scaffold475G002990</name>
    <name evidence="7" type="ORF">E6C27_scaffold65G007720</name>
</gene>
<dbReference type="FunFam" id="1.10.220.10:FF:000001">
    <property type="entry name" value="Annexin"/>
    <property type="match status" value="2"/>
</dbReference>
<name>A0A5A7SVT2_CUCMM</name>
<dbReference type="GO" id="GO:0005509">
    <property type="term" value="F:calcium ion binding"/>
    <property type="evidence" value="ECO:0007669"/>
    <property type="project" value="InterPro"/>
</dbReference>
<dbReference type="SMART" id="SM00335">
    <property type="entry name" value="ANX"/>
    <property type="match status" value="8"/>
</dbReference>
<dbReference type="GO" id="GO:0001786">
    <property type="term" value="F:phosphatidylserine binding"/>
    <property type="evidence" value="ECO:0007669"/>
    <property type="project" value="TreeGrafter"/>
</dbReference>
<dbReference type="InterPro" id="IPR018502">
    <property type="entry name" value="Annexin_repeat"/>
</dbReference>
<accession>A0A5A7SVT2</accession>
<dbReference type="Gene3D" id="1.10.220.10">
    <property type="entry name" value="Annexin"/>
    <property type="match status" value="8"/>
</dbReference>
<evidence type="ECO:0000256" key="2">
    <source>
        <dbReference type="ARBA" id="ARBA00022737"/>
    </source>
</evidence>